<dbReference type="RefSeq" id="WP_013132124.1">
    <property type="nucleotide sequence ID" value="NC_014165.1"/>
</dbReference>
<dbReference type="HOGENOM" id="CLU_2636620_0_0_11"/>
<sequence>MCLAGEPSVESAKRELGLADDEVDDAYGLVCVDPGRRLYAMRVTEDAGRRVCGHDPAASGPYSDPSIAPYGRED</sequence>
<evidence type="ECO:0000256" key="1">
    <source>
        <dbReference type="SAM" id="MobiDB-lite"/>
    </source>
</evidence>
<dbReference type="KEGG" id="tbi:Tbis_1879"/>
<evidence type="ECO:0000313" key="2">
    <source>
        <dbReference type="EMBL" id="ADG88591.1"/>
    </source>
</evidence>
<dbReference type="OrthoDB" id="583435at2"/>
<protein>
    <submittedName>
        <fullName evidence="2">Uncharacterized protein</fullName>
    </submittedName>
</protein>
<name>D6YBN1_THEBD</name>
<dbReference type="STRING" id="469371.Tbis_1879"/>
<dbReference type="Proteomes" id="UP000006640">
    <property type="component" value="Chromosome"/>
</dbReference>
<gene>
    <name evidence="2" type="ordered locus">Tbis_1879</name>
</gene>
<organism evidence="2 3">
    <name type="scientific">Thermobispora bispora (strain ATCC 19993 / DSM 43833 / CBS 139.67 / JCM 10125 / KCTC 9307 / NBRC 14880 / R51)</name>
    <dbReference type="NCBI Taxonomy" id="469371"/>
    <lineage>
        <taxon>Bacteria</taxon>
        <taxon>Bacillati</taxon>
        <taxon>Actinomycetota</taxon>
        <taxon>Actinomycetes</taxon>
        <taxon>Streptosporangiales</taxon>
        <taxon>Streptosporangiaceae</taxon>
        <taxon>Thermobispora</taxon>
    </lineage>
</organism>
<feature type="region of interest" description="Disordered" evidence="1">
    <location>
        <begin position="51"/>
        <end position="74"/>
    </location>
</feature>
<dbReference type="AlphaFoldDB" id="D6YBN1"/>
<accession>D6YBN1</accession>
<dbReference type="EMBL" id="CP001874">
    <property type="protein sequence ID" value="ADG88591.1"/>
    <property type="molecule type" value="Genomic_DNA"/>
</dbReference>
<dbReference type="eggNOG" id="ENOG502ZSNA">
    <property type="taxonomic scope" value="Bacteria"/>
</dbReference>
<reference evidence="2 3" key="1">
    <citation type="submission" date="2010-01" db="EMBL/GenBank/DDBJ databases">
        <title>The complete genome of Thermobispora bispora DSM 43833.</title>
        <authorList>
            <consortium name="US DOE Joint Genome Institute (JGI-PGF)"/>
            <person name="Lucas S."/>
            <person name="Copeland A."/>
            <person name="Lapidus A."/>
            <person name="Glavina del Rio T."/>
            <person name="Dalin E."/>
            <person name="Tice H."/>
            <person name="Bruce D."/>
            <person name="Goodwin L."/>
            <person name="Pitluck S."/>
            <person name="Kyrpides N."/>
            <person name="Mavromatis K."/>
            <person name="Ivanova N."/>
            <person name="Mikhailova N."/>
            <person name="Chertkov O."/>
            <person name="Brettin T."/>
            <person name="Detter J.C."/>
            <person name="Han C."/>
            <person name="Larimer F."/>
            <person name="Land M."/>
            <person name="Hauser L."/>
            <person name="Markowitz V."/>
            <person name="Cheng J.-F."/>
            <person name="Hugenholtz P."/>
            <person name="Woyke T."/>
            <person name="Wu D."/>
            <person name="Jando M."/>
            <person name="Schneider S."/>
            <person name="Klenk H.-P."/>
            <person name="Eisen J.A."/>
        </authorList>
    </citation>
    <scope>NUCLEOTIDE SEQUENCE [LARGE SCALE GENOMIC DNA]</scope>
    <source>
        <strain evidence="3">ATCC 19993 / DSM 43833 / CBS 139.67 / JCM 10125 / KCTC 9307 / NBRC 14880 / R51</strain>
    </source>
</reference>
<keyword evidence="3" id="KW-1185">Reference proteome</keyword>
<evidence type="ECO:0000313" key="3">
    <source>
        <dbReference type="Proteomes" id="UP000006640"/>
    </source>
</evidence>
<proteinExistence type="predicted"/>